<keyword evidence="9 14" id="KW-0406">Ion transport</keyword>
<gene>
    <name evidence="14 17" type="primary">atpE</name>
    <name evidence="17" type="ORF">H9838_07595</name>
</gene>
<evidence type="ECO:0000256" key="15">
    <source>
        <dbReference type="SAM" id="SignalP"/>
    </source>
</evidence>
<evidence type="ECO:0000256" key="3">
    <source>
        <dbReference type="ARBA" id="ARBA00022448"/>
    </source>
</evidence>
<dbReference type="CDD" id="cd18121">
    <property type="entry name" value="ATP-synt_Fo_c"/>
    <property type="match status" value="1"/>
</dbReference>
<dbReference type="GO" id="GO:0046933">
    <property type="term" value="F:proton-transporting ATP synthase activity, rotational mechanism"/>
    <property type="evidence" value="ECO:0007669"/>
    <property type="project" value="UniProtKB-UniRule"/>
</dbReference>
<dbReference type="PRINTS" id="PR00124">
    <property type="entry name" value="ATPASEC"/>
</dbReference>
<comment type="function">
    <text evidence="13 14">F(1)F(0) ATP synthase produces ATP from ADP in the presence of a proton or sodium gradient. F-type ATPases consist of two structural domains, F(1) containing the extramembraneous catalytic core and F(0) containing the membrane proton channel, linked together by a central stalk and a peripheral stalk. During catalysis, ATP synthesis in the catalytic domain of F(1) is coupled via a rotary mechanism of the central stalk subunits to proton translocation.</text>
</comment>
<evidence type="ECO:0000256" key="14">
    <source>
        <dbReference type="HAMAP-Rule" id="MF_01396"/>
    </source>
</evidence>
<protein>
    <recommendedName>
        <fullName evidence="14">ATP synthase subunit c</fullName>
    </recommendedName>
    <alternativeName>
        <fullName evidence="14">ATP synthase F(0) sector subunit c</fullName>
    </alternativeName>
    <alternativeName>
        <fullName evidence="14">F-type ATPase subunit c</fullName>
        <shortName evidence="14">F-ATPase subunit c</shortName>
    </alternativeName>
    <alternativeName>
        <fullName evidence="14">Lipid-binding protein</fullName>
    </alternativeName>
</protein>
<accession>A0A9D1YDR5</accession>
<comment type="similarity">
    <text evidence="2 14">Belongs to the ATPase C chain family.</text>
</comment>
<comment type="caution">
    <text evidence="17">The sequence shown here is derived from an EMBL/GenBank/DDBJ whole genome shotgun (WGS) entry which is preliminary data.</text>
</comment>
<evidence type="ECO:0000256" key="13">
    <source>
        <dbReference type="ARBA" id="ARBA00025198"/>
    </source>
</evidence>
<evidence type="ECO:0000256" key="9">
    <source>
        <dbReference type="ARBA" id="ARBA00023065"/>
    </source>
</evidence>
<dbReference type="GO" id="GO:0008289">
    <property type="term" value="F:lipid binding"/>
    <property type="evidence" value="ECO:0007669"/>
    <property type="project" value="UniProtKB-KW"/>
</dbReference>
<evidence type="ECO:0000256" key="5">
    <source>
        <dbReference type="ARBA" id="ARBA00022547"/>
    </source>
</evidence>
<comment type="subcellular location">
    <subcellularLocation>
        <location evidence="1 14">Cell membrane</location>
        <topology evidence="1 14">Multi-pass membrane protein</topology>
    </subcellularLocation>
</comment>
<dbReference type="EMBL" id="DXDU01000120">
    <property type="protein sequence ID" value="HIY27015.1"/>
    <property type="molecule type" value="Genomic_DNA"/>
</dbReference>
<evidence type="ECO:0000256" key="2">
    <source>
        <dbReference type="ARBA" id="ARBA00006704"/>
    </source>
</evidence>
<comment type="function">
    <text evidence="14">Key component of the F(0) channel; it plays a direct role in translocation across the membrane. A homomeric c-ring of between 10-14 subunits forms the central stalk rotor element with the F(1) delta and epsilon subunits.</text>
</comment>
<dbReference type="AlphaFoldDB" id="A0A9D1YDR5"/>
<dbReference type="GO" id="GO:0033177">
    <property type="term" value="C:proton-transporting two-sector ATPase complex, proton-transporting domain"/>
    <property type="evidence" value="ECO:0007669"/>
    <property type="project" value="InterPro"/>
</dbReference>
<feature type="signal peptide" evidence="15">
    <location>
        <begin position="1"/>
        <end position="28"/>
    </location>
</feature>
<dbReference type="InterPro" id="IPR005953">
    <property type="entry name" value="ATP_synth_csu_bac/chlpt"/>
</dbReference>
<feature type="chain" id="PRO_5038518978" description="ATP synthase subunit c" evidence="15">
    <location>
        <begin position="29"/>
        <end position="125"/>
    </location>
</feature>
<dbReference type="NCBIfam" id="TIGR01260">
    <property type="entry name" value="ATP_synt_c"/>
    <property type="match status" value="1"/>
</dbReference>
<dbReference type="InterPro" id="IPR002379">
    <property type="entry name" value="ATPase_proteolipid_c-like_dom"/>
</dbReference>
<reference evidence="17" key="2">
    <citation type="submission" date="2021-04" db="EMBL/GenBank/DDBJ databases">
        <authorList>
            <person name="Gilroy R."/>
        </authorList>
    </citation>
    <scope>NUCLEOTIDE SEQUENCE</scope>
    <source>
        <strain evidence="17">1282</strain>
    </source>
</reference>
<dbReference type="InterPro" id="IPR035921">
    <property type="entry name" value="F/V-ATP_Csub_sf"/>
</dbReference>
<feature type="site" description="Reversibly protonated during proton transport" evidence="14">
    <location>
        <position position="108"/>
    </location>
</feature>
<dbReference type="GO" id="GO:0045259">
    <property type="term" value="C:proton-transporting ATP synthase complex"/>
    <property type="evidence" value="ECO:0007669"/>
    <property type="project" value="UniProtKB-KW"/>
</dbReference>
<keyword evidence="4 14" id="KW-1003">Cell membrane</keyword>
<evidence type="ECO:0000256" key="10">
    <source>
        <dbReference type="ARBA" id="ARBA00023121"/>
    </source>
</evidence>
<evidence type="ECO:0000256" key="8">
    <source>
        <dbReference type="ARBA" id="ARBA00022989"/>
    </source>
</evidence>
<evidence type="ECO:0000256" key="11">
    <source>
        <dbReference type="ARBA" id="ARBA00023136"/>
    </source>
</evidence>
<feature type="domain" description="V-ATPase proteolipid subunit C-like" evidence="16">
    <location>
        <begin position="58"/>
        <end position="120"/>
    </location>
</feature>
<keyword evidence="6 14" id="KW-0812">Transmembrane</keyword>
<keyword evidence="8 14" id="KW-1133">Transmembrane helix</keyword>
<evidence type="ECO:0000256" key="6">
    <source>
        <dbReference type="ARBA" id="ARBA00022692"/>
    </source>
</evidence>
<dbReference type="Proteomes" id="UP000823915">
    <property type="component" value="Unassembled WGS sequence"/>
</dbReference>
<proteinExistence type="inferred from homology"/>
<keyword evidence="11 14" id="KW-0472">Membrane</keyword>
<reference evidence="17" key="1">
    <citation type="journal article" date="2021" name="PeerJ">
        <title>Extensive microbial diversity within the chicken gut microbiome revealed by metagenomics and culture.</title>
        <authorList>
            <person name="Gilroy R."/>
            <person name="Ravi A."/>
            <person name="Getino M."/>
            <person name="Pursley I."/>
            <person name="Horton D.L."/>
            <person name="Alikhan N.F."/>
            <person name="Baker D."/>
            <person name="Gharbi K."/>
            <person name="Hall N."/>
            <person name="Watson M."/>
            <person name="Adriaenssens E.M."/>
            <person name="Foster-Nyarko E."/>
            <person name="Jarju S."/>
            <person name="Secka A."/>
            <person name="Antonio M."/>
            <person name="Oren A."/>
            <person name="Chaudhuri R.R."/>
            <person name="La Ragione R."/>
            <person name="Hildebrand F."/>
            <person name="Pallen M.J."/>
        </authorList>
    </citation>
    <scope>NUCLEOTIDE SEQUENCE</scope>
    <source>
        <strain evidence="17">1282</strain>
    </source>
</reference>
<feature type="transmembrane region" description="Helical" evidence="14">
    <location>
        <begin position="100"/>
        <end position="124"/>
    </location>
</feature>
<evidence type="ECO:0000313" key="18">
    <source>
        <dbReference type="Proteomes" id="UP000823915"/>
    </source>
</evidence>
<keyword evidence="5 14" id="KW-0138">CF(0)</keyword>
<dbReference type="PROSITE" id="PS00605">
    <property type="entry name" value="ATPASE_C"/>
    <property type="match status" value="1"/>
</dbReference>
<keyword evidence="3 14" id="KW-0813">Transport</keyword>
<evidence type="ECO:0000256" key="1">
    <source>
        <dbReference type="ARBA" id="ARBA00004651"/>
    </source>
</evidence>
<organism evidence="17 18">
    <name type="scientific">Candidatus Acutalibacter pullistercoris</name>
    <dbReference type="NCBI Taxonomy" id="2838418"/>
    <lineage>
        <taxon>Bacteria</taxon>
        <taxon>Bacillati</taxon>
        <taxon>Bacillota</taxon>
        <taxon>Clostridia</taxon>
        <taxon>Eubacteriales</taxon>
        <taxon>Acutalibacteraceae</taxon>
        <taxon>Acutalibacter</taxon>
    </lineage>
</organism>
<dbReference type="InterPro" id="IPR038662">
    <property type="entry name" value="ATP_synth_F0_csu_sf"/>
</dbReference>
<keyword evidence="12 14" id="KW-0066">ATP synthesis</keyword>
<evidence type="ECO:0000256" key="7">
    <source>
        <dbReference type="ARBA" id="ARBA00022781"/>
    </source>
</evidence>
<dbReference type="GO" id="GO:0005886">
    <property type="term" value="C:plasma membrane"/>
    <property type="evidence" value="ECO:0007669"/>
    <property type="project" value="UniProtKB-SubCell"/>
</dbReference>
<keyword evidence="7 14" id="KW-0375">Hydrogen ion transport</keyword>
<dbReference type="InterPro" id="IPR000454">
    <property type="entry name" value="ATP_synth_F0_csu"/>
</dbReference>
<dbReference type="FunFam" id="1.20.20.10:FF:000002">
    <property type="entry name" value="ATP synthase subunit c"/>
    <property type="match status" value="1"/>
</dbReference>
<keyword evidence="10 14" id="KW-0446">Lipid-binding</keyword>
<dbReference type="SUPFAM" id="SSF81333">
    <property type="entry name" value="F1F0 ATP synthase subunit C"/>
    <property type="match status" value="1"/>
</dbReference>
<dbReference type="HAMAP" id="MF_01396">
    <property type="entry name" value="ATP_synth_c_bact"/>
    <property type="match status" value="1"/>
</dbReference>
<name>A0A9D1YDR5_9FIRM</name>
<evidence type="ECO:0000313" key="17">
    <source>
        <dbReference type="EMBL" id="HIY27015.1"/>
    </source>
</evidence>
<dbReference type="Gene3D" id="1.20.20.10">
    <property type="entry name" value="F1F0 ATP synthase subunit C"/>
    <property type="match status" value="1"/>
</dbReference>
<dbReference type="InterPro" id="IPR020537">
    <property type="entry name" value="ATP_synth_F0_csu_DDCD_BS"/>
</dbReference>
<keyword evidence="15" id="KW-0732">Signal</keyword>
<evidence type="ECO:0000256" key="12">
    <source>
        <dbReference type="ARBA" id="ARBA00023310"/>
    </source>
</evidence>
<feature type="transmembrane region" description="Helical" evidence="14">
    <location>
        <begin position="54"/>
        <end position="79"/>
    </location>
</feature>
<dbReference type="Pfam" id="PF00137">
    <property type="entry name" value="ATP-synt_C"/>
    <property type="match status" value="1"/>
</dbReference>
<sequence length="125" mass="12680">MKLRTKKLLLVLTIVTLLLSLLAVPALAAAGDDTAPAGDTAAAQTVEDEGNTIGFKALAVGLAIGLAAAGGGVGMGIVGGKAADGMSRQPDMESKIRTSLMLTMVFIETAIIYALLVVILVIFVL</sequence>
<evidence type="ECO:0000256" key="4">
    <source>
        <dbReference type="ARBA" id="ARBA00022475"/>
    </source>
</evidence>
<evidence type="ECO:0000259" key="16">
    <source>
        <dbReference type="Pfam" id="PF00137"/>
    </source>
</evidence>